<evidence type="ECO:0000256" key="2">
    <source>
        <dbReference type="ARBA" id="ARBA00022723"/>
    </source>
</evidence>
<dbReference type="InterPro" id="IPR015517">
    <property type="entry name" value="dCMP_deaminase-rel"/>
</dbReference>
<dbReference type="Gene3D" id="3.40.140.10">
    <property type="entry name" value="Cytidine Deaminase, domain 2"/>
    <property type="match status" value="1"/>
</dbReference>
<gene>
    <name evidence="7" type="ORF">JGU71_29195</name>
</gene>
<dbReference type="PROSITE" id="PS51747">
    <property type="entry name" value="CYT_DCMP_DEAMINASES_2"/>
    <property type="match status" value="1"/>
</dbReference>
<dbReference type="InterPro" id="IPR016192">
    <property type="entry name" value="APOBEC/CMP_deaminase_Zn-bd"/>
</dbReference>
<dbReference type="GO" id="GO:0004132">
    <property type="term" value="F:dCMP deaminase activity"/>
    <property type="evidence" value="ECO:0007669"/>
    <property type="project" value="TreeGrafter"/>
</dbReference>
<proteinExistence type="inferred from homology"/>
<dbReference type="PANTHER" id="PTHR11086:SF18">
    <property type="entry name" value="DEOXYCYTIDYLATE DEAMINASE"/>
    <property type="match status" value="1"/>
</dbReference>
<dbReference type="PANTHER" id="PTHR11086">
    <property type="entry name" value="DEOXYCYTIDYLATE DEAMINASE-RELATED"/>
    <property type="match status" value="1"/>
</dbReference>
<evidence type="ECO:0000259" key="6">
    <source>
        <dbReference type="PROSITE" id="PS51747"/>
    </source>
</evidence>
<dbReference type="EMBL" id="JAEMNV010000020">
    <property type="protein sequence ID" value="MBJ8342970.1"/>
    <property type="molecule type" value="Genomic_DNA"/>
</dbReference>
<feature type="domain" description="CMP/dCMP-type deaminase" evidence="6">
    <location>
        <begin position="163"/>
        <end position="347"/>
    </location>
</feature>
<dbReference type="Pfam" id="PF00383">
    <property type="entry name" value="dCMP_cyt_deam_1"/>
    <property type="match status" value="1"/>
</dbReference>
<feature type="compositionally biased region" description="Basic and acidic residues" evidence="5">
    <location>
        <begin position="83"/>
        <end position="95"/>
    </location>
</feature>
<keyword evidence="3" id="KW-0378">Hydrolase</keyword>
<organism evidence="7 8">
    <name type="scientific">Antrihabitans stalagmiti</name>
    <dbReference type="NCBI Taxonomy" id="2799499"/>
    <lineage>
        <taxon>Bacteria</taxon>
        <taxon>Bacillati</taxon>
        <taxon>Actinomycetota</taxon>
        <taxon>Actinomycetes</taxon>
        <taxon>Mycobacteriales</taxon>
        <taxon>Nocardiaceae</taxon>
        <taxon>Antrihabitans</taxon>
    </lineage>
</organism>
<sequence length="456" mass="49928">MDQGDFLRDQIKHGGAAAALAITEIAGERNEGLSGGDSRPEREGFATIVRQLKHPKEVQLLRAVYGPRFILIGAWAPEEERQKATQDSLRSRHPGESANFYTENSARLIERDEKDATKPLGQSVRKTFELADAFVALIPGQDAANQITRIVELLFGNPFITPTREEHAMAHAATTSLRSSDAGRQVGAVVADQDGEILVTGVNEVPKPGGGQYWPDDNPDHRDFRSGFDVNERLKLTLITDILAKLQQAPGWLSKEFQKEELSKLAHRAVVDGPLTDSRVTGILEFGRVAHAEMAAICTAARRGIAIGGETMYSTTYPCHECARLIIASGIRRVVYIDPYPKSQVPEMYPYQIVDGSAPTANSSDVVTFEPFRGVAPRLYRSVFMMPDRAREDMTGEYAPFDAAKAAPRLVADAEAIHSIIDVEQGVIDETRKALAEFGFLPATGSDLNSENVVQS</sequence>
<keyword evidence="4" id="KW-0862">Zinc</keyword>
<feature type="region of interest" description="Disordered" evidence="5">
    <location>
        <begin position="83"/>
        <end position="104"/>
    </location>
</feature>
<name>A0A934NX86_9NOCA</name>
<dbReference type="AlphaFoldDB" id="A0A934NX86"/>
<comment type="caution">
    <text evidence="7">The sequence shown here is derived from an EMBL/GenBank/DDBJ whole genome shotgun (WGS) entry which is preliminary data.</text>
</comment>
<keyword evidence="2" id="KW-0479">Metal-binding</keyword>
<dbReference type="Proteomes" id="UP000655868">
    <property type="component" value="Unassembled WGS sequence"/>
</dbReference>
<dbReference type="InterPro" id="IPR002125">
    <property type="entry name" value="CMP_dCMP_dom"/>
</dbReference>
<evidence type="ECO:0000256" key="4">
    <source>
        <dbReference type="ARBA" id="ARBA00022833"/>
    </source>
</evidence>
<dbReference type="Gene3D" id="3.40.50.300">
    <property type="entry name" value="P-loop containing nucleotide triphosphate hydrolases"/>
    <property type="match status" value="1"/>
</dbReference>
<comment type="similarity">
    <text evidence="1">Belongs to the cytidine and deoxycytidylate deaminase family.</text>
</comment>
<dbReference type="GO" id="GO:0008270">
    <property type="term" value="F:zinc ion binding"/>
    <property type="evidence" value="ECO:0007669"/>
    <property type="project" value="InterPro"/>
</dbReference>
<evidence type="ECO:0000313" key="7">
    <source>
        <dbReference type="EMBL" id="MBJ8342970.1"/>
    </source>
</evidence>
<evidence type="ECO:0000313" key="8">
    <source>
        <dbReference type="Proteomes" id="UP000655868"/>
    </source>
</evidence>
<dbReference type="InterPro" id="IPR027417">
    <property type="entry name" value="P-loop_NTPase"/>
</dbReference>
<protein>
    <recommendedName>
        <fullName evidence="6">CMP/dCMP-type deaminase domain-containing protein</fullName>
    </recommendedName>
</protein>
<dbReference type="PROSITE" id="PS00903">
    <property type="entry name" value="CYT_DCMP_DEAMINASES_1"/>
    <property type="match status" value="1"/>
</dbReference>
<evidence type="ECO:0000256" key="1">
    <source>
        <dbReference type="ARBA" id="ARBA00006576"/>
    </source>
</evidence>
<keyword evidence="8" id="KW-1185">Reference proteome</keyword>
<accession>A0A934NX86</accession>
<dbReference type="GO" id="GO:0005737">
    <property type="term" value="C:cytoplasm"/>
    <property type="evidence" value="ECO:0007669"/>
    <property type="project" value="TreeGrafter"/>
</dbReference>
<evidence type="ECO:0000256" key="5">
    <source>
        <dbReference type="SAM" id="MobiDB-lite"/>
    </source>
</evidence>
<dbReference type="InterPro" id="IPR016193">
    <property type="entry name" value="Cytidine_deaminase-like"/>
</dbReference>
<evidence type="ECO:0000256" key="3">
    <source>
        <dbReference type="ARBA" id="ARBA00022801"/>
    </source>
</evidence>
<reference evidence="7" key="1">
    <citation type="submission" date="2020-12" db="EMBL/GenBank/DDBJ databases">
        <title>Antrihabitans popcorni sp. nov. and Antrihabitans auranticaus sp. nov., isolated from a larva cave.</title>
        <authorList>
            <person name="Lee S.D."/>
            <person name="Kim I.S."/>
        </authorList>
    </citation>
    <scope>NUCLEOTIDE SEQUENCE</scope>
    <source>
        <strain evidence="7">YC3-6</strain>
    </source>
</reference>
<dbReference type="SUPFAM" id="SSF53927">
    <property type="entry name" value="Cytidine deaminase-like"/>
    <property type="match status" value="1"/>
</dbReference>